<dbReference type="Gene3D" id="3.30.450.40">
    <property type="match status" value="1"/>
</dbReference>
<evidence type="ECO:0000313" key="7">
    <source>
        <dbReference type="Proteomes" id="UP000031982"/>
    </source>
</evidence>
<evidence type="ECO:0000256" key="3">
    <source>
        <dbReference type="ARBA" id="ARBA00023163"/>
    </source>
</evidence>
<dbReference type="InterPro" id="IPR029016">
    <property type="entry name" value="GAF-like_dom_sf"/>
</dbReference>
<dbReference type="SUPFAM" id="SSF55781">
    <property type="entry name" value="GAF domain-like"/>
    <property type="match status" value="1"/>
</dbReference>
<dbReference type="RefSeq" id="WP_041113723.1">
    <property type="nucleotide sequence ID" value="NZ_JARTHD010000012.1"/>
</dbReference>
<dbReference type="Pfam" id="PF09339">
    <property type="entry name" value="HTH_IclR"/>
    <property type="match status" value="1"/>
</dbReference>
<evidence type="ECO:0000313" key="6">
    <source>
        <dbReference type="EMBL" id="KIL78422.1"/>
    </source>
</evidence>
<dbReference type="InterPro" id="IPR036388">
    <property type="entry name" value="WH-like_DNA-bd_sf"/>
</dbReference>
<evidence type="ECO:0000256" key="1">
    <source>
        <dbReference type="ARBA" id="ARBA00023015"/>
    </source>
</evidence>
<feature type="domain" description="IclR-ED" evidence="5">
    <location>
        <begin position="68"/>
        <end position="251"/>
    </location>
</feature>
<dbReference type="PROSITE" id="PS51078">
    <property type="entry name" value="ICLR_ED"/>
    <property type="match status" value="1"/>
</dbReference>
<dbReference type="Proteomes" id="UP000031982">
    <property type="component" value="Unassembled WGS sequence"/>
</dbReference>
<sequence length="254" mass="28430">MNQSVVKALHLLDLFLEGQTELTLVEVAERSGMPKPTAFRFLASLEACGMLVKSKNTGQDVRYRLGLKLLELGNIVAEQLEIRTIAKPWMQALCAELNEDVHLVILDGEEAVYIEKIESNQKVRLHTRVGKRSSVYIGSGPKLLLAFLPPEEQRSLISRIKLEDNADSLIQTEEALYEHMEEIKAQGYSISLGEQERETIGISYPVRDYSNKVIAALSVSGPVSRIDSGFQKEIQEKTRETALRISKALGYIES</sequence>
<dbReference type="InterPro" id="IPR014757">
    <property type="entry name" value="Tscrpt_reg_IclR_C"/>
</dbReference>
<dbReference type="PROSITE" id="PS51077">
    <property type="entry name" value="HTH_ICLR"/>
    <property type="match status" value="1"/>
</dbReference>
<dbReference type="InterPro" id="IPR050707">
    <property type="entry name" value="HTH_MetabolicPath_Reg"/>
</dbReference>
<keyword evidence="2" id="KW-0238">DNA-binding</keyword>
<organism evidence="6 7">
    <name type="scientific">Bacillus badius</name>
    <dbReference type="NCBI Taxonomy" id="1455"/>
    <lineage>
        <taxon>Bacteria</taxon>
        <taxon>Bacillati</taxon>
        <taxon>Bacillota</taxon>
        <taxon>Bacilli</taxon>
        <taxon>Bacillales</taxon>
        <taxon>Bacillaceae</taxon>
        <taxon>Pseudobacillus</taxon>
    </lineage>
</organism>
<protein>
    <submittedName>
        <fullName evidence="6">Transcriptional regulator, IclR family</fullName>
    </submittedName>
</protein>
<keyword evidence="7" id="KW-1185">Reference proteome</keyword>
<dbReference type="SMART" id="SM00346">
    <property type="entry name" value="HTH_ICLR"/>
    <property type="match status" value="1"/>
</dbReference>
<feature type="domain" description="HTH iclR-type" evidence="4">
    <location>
        <begin position="2"/>
        <end position="67"/>
    </location>
</feature>
<comment type="caution">
    <text evidence="6">The sequence shown here is derived from an EMBL/GenBank/DDBJ whole genome shotgun (WGS) entry which is preliminary data.</text>
</comment>
<dbReference type="PANTHER" id="PTHR30136">
    <property type="entry name" value="HELIX-TURN-HELIX TRANSCRIPTIONAL REGULATOR, ICLR FAMILY"/>
    <property type="match status" value="1"/>
</dbReference>
<dbReference type="InterPro" id="IPR036390">
    <property type="entry name" value="WH_DNA-bd_sf"/>
</dbReference>
<dbReference type="SUPFAM" id="SSF46785">
    <property type="entry name" value="Winged helix' DNA-binding domain"/>
    <property type="match status" value="1"/>
</dbReference>
<dbReference type="PANTHER" id="PTHR30136:SF24">
    <property type="entry name" value="HTH-TYPE TRANSCRIPTIONAL REPRESSOR ALLR"/>
    <property type="match status" value="1"/>
</dbReference>
<dbReference type="EMBL" id="JXLP01000009">
    <property type="protein sequence ID" value="KIL78422.1"/>
    <property type="molecule type" value="Genomic_DNA"/>
</dbReference>
<evidence type="ECO:0000256" key="2">
    <source>
        <dbReference type="ARBA" id="ARBA00023125"/>
    </source>
</evidence>
<keyword evidence="3" id="KW-0804">Transcription</keyword>
<name>A0ABR5AUL1_BACBA</name>
<evidence type="ECO:0000259" key="4">
    <source>
        <dbReference type="PROSITE" id="PS51077"/>
    </source>
</evidence>
<proteinExistence type="predicted"/>
<reference evidence="6 7" key="1">
    <citation type="submission" date="2015-01" db="EMBL/GenBank/DDBJ databases">
        <title>Genome Assembly of Bacillus badius MTCC 1458.</title>
        <authorList>
            <person name="Verma A."/>
            <person name="Khatri I."/>
            <person name="Mual P."/>
            <person name="Subramanian S."/>
            <person name="Krishnamurthi S."/>
        </authorList>
    </citation>
    <scope>NUCLEOTIDE SEQUENCE [LARGE SCALE GENOMIC DNA]</scope>
    <source>
        <strain evidence="6 7">MTCC 1458</strain>
    </source>
</reference>
<gene>
    <name evidence="6" type="ORF">SD77_4102</name>
</gene>
<keyword evidence="1" id="KW-0805">Transcription regulation</keyword>
<dbReference type="Pfam" id="PF01614">
    <property type="entry name" value="IclR_C"/>
    <property type="match status" value="1"/>
</dbReference>
<evidence type="ECO:0000259" key="5">
    <source>
        <dbReference type="PROSITE" id="PS51078"/>
    </source>
</evidence>
<accession>A0ABR5AUL1</accession>
<dbReference type="Gene3D" id="1.10.10.10">
    <property type="entry name" value="Winged helix-like DNA-binding domain superfamily/Winged helix DNA-binding domain"/>
    <property type="match status" value="1"/>
</dbReference>
<dbReference type="InterPro" id="IPR005471">
    <property type="entry name" value="Tscrpt_reg_IclR_N"/>
</dbReference>